<name>A0A3M2L3N7_9ACTN</name>
<gene>
    <name evidence="1" type="ORF">EBO15_42440</name>
</gene>
<dbReference type="AlphaFoldDB" id="A0A3M2L3N7"/>
<keyword evidence="2" id="KW-1185">Reference proteome</keyword>
<dbReference type="Proteomes" id="UP000282674">
    <property type="component" value="Unassembled WGS sequence"/>
</dbReference>
<protein>
    <submittedName>
        <fullName evidence="1">ATPase</fullName>
    </submittedName>
</protein>
<accession>A0A3M2L3N7</accession>
<evidence type="ECO:0000313" key="2">
    <source>
        <dbReference type="Proteomes" id="UP000282674"/>
    </source>
</evidence>
<comment type="caution">
    <text evidence="1">The sequence shown here is derived from an EMBL/GenBank/DDBJ whole genome shotgun (WGS) entry which is preliminary data.</text>
</comment>
<proteinExistence type="predicted"/>
<reference evidence="1 2" key="1">
    <citation type="submission" date="2018-10" db="EMBL/GenBank/DDBJ databases">
        <title>Isolation from soil.</title>
        <authorList>
            <person name="Hu J."/>
        </authorList>
    </citation>
    <scope>NUCLEOTIDE SEQUENCE [LARGE SCALE GENOMIC DNA]</scope>
    <source>
        <strain evidence="1 2">NEAU-Ht49</strain>
    </source>
</reference>
<dbReference type="EMBL" id="RFFG01000208">
    <property type="protein sequence ID" value="RMI31596.1"/>
    <property type="molecule type" value="Genomic_DNA"/>
</dbReference>
<evidence type="ECO:0000313" key="1">
    <source>
        <dbReference type="EMBL" id="RMI31596.1"/>
    </source>
</evidence>
<sequence length="45" mass="4644">RDGPVADAVRAGLRLRFGADPRRAGDGAVGAASLAMRRLGFPPPE</sequence>
<organism evidence="1 2">
    <name type="scientific">Actinomadura harenae</name>
    <dbReference type="NCBI Taxonomy" id="2483351"/>
    <lineage>
        <taxon>Bacteria</taxon>
        <taxon>Bacillati</taxon>
        <taxon>Actinomycetota</taxon>
        <taxon>Actinomycetes</taxon>
        <taxon>Streptosporangiales</taxon>
        <taxon>Thermomonosporaceae</taxon>
        <taxon>Actinomadura</taxon>
    </lineage>
</organism>
<feature type="non-terminal residue" evidence="1">
    <location>
        <position position="1"/>
    </location>
</feature>